<gene>
    <name evidence="1" type="ORF">SAMN02910406_02316</name>
</gene>
<organism evidence="1 2">
    <name type="scientific">Ruminococcus albus</name>
    <dbReference type="NCBI Taxonomy" id="1264"/>
    <lineage>
        <taxon>Bacteria</taxon>
        <taxon>Bacillati</taxon>
        <taxon>Bacillota</taxon>
        <taxon>Clostridia</taxon>
        <taxon>Eubacteriales</taxon>
        <taxon>Oscillospiraceae</taxon>
        <taxon>Ruminococcus</taxon>
    </lineage>
</organism>
<dbReference type="Proteomes" id="UP000182192">
    <property type="component" value="Unassembled WGS sequence"/>
</dbReference>
<accession>A0A1I1LWI8</accession>
<proteinExistence type="predicted"/>
<dbReference type="RefSeq" id="WP_074961965.1">
    <property type="nucleotide sequence ID" value="NZ_FOKQ01000019.1"/>
</dbReference>
<dbReference type="SUPFAM" id="SSF55144">
    <property type="entry name" value="LigT-like"/>
    <property type="match status" value="1"/>
</dbReference>
<evidence type="ECO:0008006" key="3">
    <source>
        <dbReference type="Google" id="ProtNLM"/>
    </source>
</evidence>
<dbReference type="Pfam" id="PF13563">
    <property type="entry name" value="2_5_RNA_ligase2"/>
    <property type="match status" value="1"/>
</dbReference>
<protein>
    <recommendedName>
        <fullName evidence="3">2'-5' RNA ligase</fullName>
    </recommendedName>
</protein>
<reference evidence="1 2" key="1">
    <citation type="submission" date="2016-10" db="EMBL/GenBank/DDBJ databases">
        <authorList>
            <person name="de Groot N.N."/>
        </authorList>
    </citation>
    <scope>NUCLEOTIDE SEQUENCE [LARGE SCALE GENOMIC DNA]</scope>
    <source>
        <strain evidence="1 2">AR67</strain>
    </source>
</reference>
<dbReference type="InterPro" id="IPR009097">
    <property type="entry name" value="Cyclic_Pdiesterase"/>
</dbReference>
<dbReference type="AlphaFoldDB" id="A0A1I1LWI8"/>
<evidence type="ECO:0000313" key="2">
    <source>
        <dbReference type="Proteomes" id="UP000182192"/>
    </source>
</evidence>
<dbReference type="OrthoDB" id="1820388at2"/>
<evidence type="ECO:0000313" key="1">
    <source>
        <dbReference type="EMBL" id="SFC74693.1"/>
    </source>
</evidence>
<dbReference type="EMBL" id="FOKQ01000019">
    <property type="protein sequence ID" value="SFC74693.1"/>
    <property type="molecule type" value="Genomic_DNA"/>
</dbReference>
<name>A0A1I1LWI8_RUMAL</name>
<sequence length="174" mass="19493">MADKALYVLAGYDDKTEAYLSGIQDKLYSLGFSGFHTKNIPMHITLGSFPCDKEEELKKLVRKTAYEVSAFDVTVNHVGIFGGAQVLFAAPDVSHDLLSLKERFGDSTNWTAHTTFLIDAPEVIYKALPHVMEDFSTFGGKITSLHLYEFFPTRHILAVNLKDSQTKSNPMDKR</sequence>
<dbReference type="Gene3D" id="3.90.1140.10">
    <property type="entry name" value="Cyclic phosphodiesterase"/>
    <property type="match status" value="1"/>
</dbReference>